<proteinExistence type="predicted"/>
<reference evidence="2 3" key="1">
    <citation type="submission" date="2019-07" db="EMBL/GenBank/DDBJ databases">
        <authorList>
            <person name="Chang H.-W."/>
            <person name="Raman A."/>
            <person name="Venkatesh S."/>
            <person name="Gehrig J."/>
        </authorList>
    </citation>
    <scope>NUCLEOTIDE SEQUENCE [LARGE SCALE GENOMIC DNA]</scope>
    <source>
        <strain evidence="2">Blautia_wexlerae_LFYP_14</strain>
    </source>
</reference>
<keyword evidence="1" id="KW-0472">Membrane</keyword>
<organism evidence="2 3">
    <name type="scientific">Blautia wexlerae</name>
    <dbReference type="NCBI Taxonomy" id="418240"/>
    <lineage>
        <taxon>Bacteria</taxon>
        <taxon>Bacillati</taxon>
        <taxon>Bacillota</taxon>
        <taxon>Clostridia</taxon>
        <taxon>Lachnospirales</taxon>
        <taxon>Lachnospiraceae</taxon>
        <taxon>Blautia</taxon>
    </lineage>
</organism>
<feature type="transmembrane region" description="Helical" evidence="1">
    <location>
        <begin position="7"/>
        <end position="24"/>
    </location>
</feature>
<gene>
    <name evidence="2" type="ORF">BWLFYP14_01855</name>
</gene>
<accession>A0A564WRQ2</accession>
<dbReference type="EMBL" id="CABHOF010000037">
    <property type="protein sequence ID" value="VUX65136.1"/>
    <property type="molecule type" value="Genomic_DNA"/>
</dbReference>
<keyword evidence="1" id="KW-0812">Transmembrane</keyword>
<evidence type="ECO:0000313" key="3">
    <source>
        <dbReference type="Proteomes" id="UP000366766"/>
    </source>
</evidence>
<evidence type="ECO:0000256" key="1">
    <source>
        <dbReference type="SAM" id="Phobius"/>
    </source>
</evidence>
<keyword evidence="1" id="KW-1133">Transmembrane helix</keyword>
<protein>
    <submittedName>
        <fullName evidence="2">Uncharacterized protein</fullName>
    </submittedName>
</protein>
<dbReference type="AlphaFoldDB" id="A0A564WRQ2"/>
<name>A0A564WRQ2_9FIRM</name>
<evidence type="ECO:0000313" key="2">
    <source>
        <dbReference type="EMBL" id="VUX65136.1"/>
    </source>
</evidence>
<dbReference type="Proteomes" id="UP000366766">
    <property type="component" value="Unassembled WGS sequence"/>
</dbReference>
<sequence>MSCLKNRVLKLITLINGISFLYFGSLLDSYSWIPGIICCINFAWLTLFAYANGYTYKSEKRGE</sequence>
<feature type="transmembrane region" description="Helical" evidence="1">
    <location>
        <begin position="30"/>
        <end position="51"/>
    </location>
</feature>
<keyword evidence="3" id="KW-1185">Reference proteome</keyword>